<protein>
    <recommendedName>
        <fullName evidence="9">Exonuclease 1</fullName>
        <ecNumber evidence="9">3.1.-.-</ecNumber>
    </recommendedName>
</protein>
<keyword evidence="5 9" id="KW-0378">Hydrolase</keyword>
<dbReference type="CDD" id="cd09901">
    <property type="entry name" value="H3TH_FEN1-like"/>
    <property type="match status" value="1"/>
</dbReference>
<dbReference type="FunFam" id="3.40.50.1010:FF:000002">
    <property type="entry name" value="Exonuclease 1, putative"/>
    <property type="match status" value="1"/>
</dbReference>
<evidence type="ECO:0000313" key="14">
    <source>
        <dbReference type="Proteomes" id="UP000220158"/>
    </source>
</evidence>
<dbReference type="GO" id="GO:0046872">
    <property type="term" value="F:metal ion binding"/>
    <property type="evidence" value="ECO:0007669"/>
    <property type="project" value="UniProtKB-UniRule"/>
</dbReference>
<evidence type="ECO:0000256" key="8">
    <source>
        <dbReference type="ARBA" id="ARBA00023242"/>
    </source>
</evidence>
<dbReference type="RefSeq" id="XP_028531657.1">
    <property type="nucleotide sequence ID" value="XM_028680130.1"/>
</dbReference>
<evidence type="ECO:0000256" key="5">
    <source>
        <dbReference type="ARBA" id="ARBA00022801"/>
    </source>
</evidence>
<dbReference type="Pfam" id="PF00752">
    <property type="entry name" value="XPG_N"/>
    <property type="match status" value="1"/>
</dbReference>
<dbReference type="InterPro" id="IPR006085">
    <property type="entry name" value="XPG_DNA_repair_N"/>
</dbReference>
<dbReference type="PANTHER" id="PTHR11081">
    <property type="entry name" value="FLAP ENDONUCLEASE FAMILY MEMBER"/>
    <property type="match status" value="1"/>
</dbReference>
<dbReference type="SUPFAM" id="SSF47807">
    <property type="entry name" value="5' to 3' exonuclease, C-terminal subdomain"/>
    <property type="match status" value="1"/>
</dbReference>
<keyword evidence="7 9" id="KW-0234">DNA repair</keyword>
<sequence length="1113" mass="131197">MGISNLLQFLKPIIKSSHISKYKNEVIGVDIMCWIHRGLISCAYDIITENFNNSYLNFIEKMLDIINYYEIKVIFVFDGDELPEKKEENLIRKNRREKAKKEAQEIIKKVKNPRNNEMVIKKCIQALSVTKEIIDSVINFCKQKNIEYIISPYEADAQLSYLCRMGYISCVISEDSDLLVYGCPRVLYKLKNNGDCNEISLLPINDLIDINIINKIKNPFSNSFNEFYITPIKELEKNNKKKGSEKIKNEGKNYDKIIKEYIENFYWPEELDKLKHFNIDMFLAMCILSGCDYTNDFHVNGMGIKTAYSLVYQYKNIKNIFLHLTSHEKWKYKIPQNLNTLEKLMNKYHEIKNAFLQHEVYDLLLCQNITINKSFKSSYKNPDNVIIIDKILEYSLKYNHSTKENNSLSSITNDINSTPKKNYERNFENEKKNLITPKNKNEQDEHSLNCPKVFENIFQNFTSECFEYLEISPELLKSHNNIEKYNNLEKQINNEDNENGKNNSYQKEFEEIQPKLNAHSDKLIENLNNYDLNSSIDIFENENIISKVDSFENNEFNQENIFPDNCKNILNKSTVTTFRNNIETENINSETNKRKLKNVDSFIFKKAKMCFSQMNTKNETRTDISEKKGNCDKALIRDNKNKIDEQEILNYNSKHCYNEVNSNHKINKCNSKINDYDGNNNIFDNIKNNNIINNRKKNIKTESARNIYENMKKKFLLFRQLKEQTKTPAEYCKEKTSSKEESSIEKDEDIEINLIQENDNIKENEGKKKNSIKKEIYKNIMDEQNELKDKNEIKKENELYKANIYINDNEIKKENESNIDINLTKKTEIIKTPFVDKSKSSFSPYKSKTPVKSEKGKSQLRITSFFKKVDKKHCKQSILKNINENDNINKNCSTLFNNSIKSNEGYLNYHSSPQNESNNIQDTKKKKKCENKTTQDIKNYFIMPIKNKDNNNKLLLNNLSLENEKIPIHQSHIINNRKDKLDNIIIKNNEISNISTNAPLGKSLINKNVNMGYKDFKENNSFKVGDNENKILNEQREKNISSPRLIEKYSNEYSRKNKNVNENKEKISEINLEYILQNLNYNYQPKNQKINTFDYFKEKENMPHYNPYIDNNL</sequence>
<dbReference type="GO" id="GO:0035312">
    <property type="term" value="F:5'-3' DNA exonuclease activity"/>
    <property type="evidence" value="ECO:0007669"/>
    <property type="project" value="UniProtKB-UniRule"/>
</dbReference>
<dbReference type="Gene3D" id="3.40.50.1010">
    <property type="entry name" value="5'-nuclease"/>
    <property type="match status" value="1"/>
</dbReference>
<evidence type="ECO:0000256" key="3">
    <source>
        <dbReference type="ARBA" id="ARBA00022722"/>
    </source>
</evidence>
<proteinExistence type="inferred from homology"/>
<dbReference type="Gene3D" id="1.10.150.20">
    <property type="entry name" value="5' to 3' exonuclease, C-terminal subdomain"/>
    <property type="match status" value="1"/>
</dbReference>
<dbReference type="InterPro" id="IPR029060">
    <property type="entry name" value="PIN-like_dom_sf"/>
</dbReference>
<dbReference type="VEuPathDB" id="PlasmoDB:PRELSG_0313600"/>
<evidence type="ECO:0000256" key="9">
    <source>
        <dbReference type="RuleBase" id="RU910737"/>
    </source>
</evidence>
<dbReference type="GO" id="GO:0006281">
    <property type="term" value="P:DNA repair"/>
    <property type="evidence" value="ECO:0007669"/>
    <property type="project" value="UniProtKB-UniRule"/>
</dbReference>
<evidence type="ECO:0000256" key="10">
    <source>
        <dbReference type="SAM" id="MobiDB-lite"/>
    </source>
</evidence>
<dbReference type="SMART" id="SM00485">
    <property type="entry name" value="XPGN"/>
    <property type="match status" value="1"/>
</dbReference>
<keyword evidence="9 13" id="KW-0269">Exonuclease</keyword>
<gene>
    <name evidence="13" type="ORF">PRELSG_0313600</name>
</gene>
<keyword evidence="9" id="KW-0460">Magnesium</keyword>
<dbReference type="InterPro" id="IPR006086">
    <property type="entry name" value="XPG-I_dom"/>
</dbReference>
<dbReference type="SMART" id="SM00484">
    <property type="entry name" value="XPGI"/>
    <property type="match status" value="1"/>
</dbReference>
<keyword evidence="14" id="KW-1185">Reference proteome</keyword>
<dbReference type="GeneID" id="39734744"/>
<evidence type="ECO:0000256" key="4">
    <source>
        <dbReference type="ARBA" id="ARBA00022763"/>
    </source>
</evidence>
<evidence type="ECO:0000256" key="2">
    <source>
        <dbReference type="ARBA" id="ARBA00022553"/>
    </source>
</evidence>
<keyword evidence="3 9" id="KW-0540">Nuclease</keyword>
<keyword evidence="9" id="KW-0479">Metal-binding</keyword>
<feature type="compositionally biased region" description="Polar residues" evidence="10">
    <location>
        <begin position="909"/>
        <end position="921"/>
    </location>
</feature>
<keyword evidence="9" id="KW-0238">DNA-binding</keyword>
<dbReference type="OrthoDB" id="26491at2759"/>
<organism evidence="13 14">
    <name type="scientific">Plasmodium relictum</name>
    <dbReference type="NCBI Taxonomy" id="85471"/>
    <lineage>
        <taxon>Eukaryota</taxon>
        <taxon>Sar</taxon>
        <taxon>Alveolata</taxon>
        <taxon>Apicomplexa</taxon>
        <taxon>Aconoidasida</taxon>
        <taxon>Haemosporida</taxon>
        <taxon>Plasmodiidae</taxon>
        <taxon>Plasmodium</taxon>
        <taxon>Plasmodium (Haemamoeba)</taxon>
    </lineage>
</organism>
<dbReference type="Proteomes" id="UP000220158">
    <property type="component" value="Chromosome 3"/>
</dbReference>
<keyword evidence="9" id="KW-0228">DNA excision</keyword>
<dbReference type="KEGG" id="prel:PRELSG_0313600"/>
<dbReference type="SUPFAM" id="SSF88723">
    <property type="entry name" value="PIN domain-like"/>
    <property type="match status" value="1"/>
</dbReference>
<keyword evidence="8 9" id="KW-0539">Nucleus</keyword>
<keyword evidence="6" id="KW-0496">Mitochondrion</keyword>
<dbReference type="InterPro" id="IPR036279">
    <property type="entry name" value="5-3_exonuclease_C_sf"/>
</dbReference>
<dbReference type="CDD" id="cd09857">
    <property type="entry name" value="PIN_EXO1"/>
    <property type="match status" value="1"/>
</dbReference>
<dbReference type="PANTHER" id="PTHR11081:SF8">
    <property type="entry name" value="EXONUCLEASE 1"/>
    <property type="match status" value="1"/>
</dbReference>
<dbReference type="EC" id="3.1.-.-" evidence="9"/>
<keyword evidence="9" id="KW-0267">Excision nuclease</keyword>
<dbReference type="InterPro" id="IPR006084">
    <property type="entry name" value="XPG/Rad2"/>
</dbReference>
<keyword evidence="4 9" id="KW-0227">DNA damage</keyword>
<evidence type="ECO:0000256" key="6">
    <source>
        <dbReference type="ARBA" id="ARBA00023128"/>
    </source>
</evidence>
<evidence type="ECO:0000313" key="13">
    <source>
        <dbReference type="EMBL" id="CRG98647.1"/>
    </source>
</evidence>
<comment type="similarity">
    <text evidence="9">Belongs to the XPG/RAD2 endonuclease family. EXO1 subfamily.</text>
</comment>
<feature type="domain" description="XPG-I" evidence="11">
    <location>
        <begin position="142"/>
        <end position="210"/>
    </location>
</feature>
<evidence type="ECO:0000256" key="1">
    <source>
        <dbReference type="ARBA" id="ARBA00004123"/>
    </source>
</evidence>
<dbReference type="AlphaFoldDB" id="A0A1J1H119"/>
<evidence type="ECO:0000256" key="7">
    <source>
        <dbReference type="ARBA" id="ARBA00023204"/>
    </source>
</evidence>
<keyword evidence="2" id="KW-0597">Phosphoprotein</keyword>
<dbReference type="OMA" id="HINIQNA"/>
<dbReference type="EMBL" id="LN835298">
    <property type="protein sequence ID" value="CRG98647.1"/>
    <property type="molecule type" value="Genomic_DNA"/>
</dbReference>
<comment type="function">
    <text evidence="9">5'-&gt;3' double-stranded DNA exonuclease which may also possess a cryptic 3'-&gt;5' double-stranded DNA exonuclease activity. Functions in DNA mismatch repair.</text>
</comment>
<evidence type="ECO:0000259" key="11">
    <source>
        <dbReference type="SMART" id="SM00484"/>
    </source>
</evidence>
<feature type="domain" description="XPG N-terminal" evidence="12">
    <location>
        <begin position="1"/>
        <end position="99"/>
    </location>
</feature>
<dbReference type="GO" id="GO:0005634">
    <property type="term" value="C:nucleus"/>
    <property type="evidence" value="ECO:0007669"/>
    <property type="project" value="UniProtKB-SubCell"/>
</dbReference>
<dbReference type="GO" id="GO:0003677">
    <property type="term" value="F:DNA binding"/>
    <property type="evidence" value="ECO:0007669"/>
    <property type="project" value="UniProtKB-UniRule"/>
</dbReference>
<comment type="subcellular location">
    <subcellularLocation>
        <location evidence="1 9">Nucleus</location>
    </subcellularLocation>
</comment>
<evidence type="ECO:0000259" key="12">
    <source>
        <dbReference type="SMART" id="SM00485"/>
    </source>
</evidence>
<feature type="region of interest" description="Disordered" evidence="10">
    <location>
        <begin position="907"/>
        <end position="929"/>
    </location>
</feature>
<comment type="cofactor">
    <cofactor evidence="9">
        <name>Mg(2+)</name>
        <dbReference type="ChEBI" id="CHEBI:18420"/>
    </cofactor>
    <text evidence="9">Binds 2 magnesium ions per subunit. They probably participate in the reaction catalyzed by the enzyme. May bind an additional third magnesium ion after substrate binding.</text>
</comment>
<dbReference type="Pfam" id="PF00867">
    <property type="entry name" value="XPG_I"/>
    <property type="match status" value="1"/>
</dbReference>
<dbReference type="PRINTS" id="PR00853">
    <property type="entry name" value="XPGRADSUPER"/>
</dbReference>
<name>A0A1J1H119_PLARL</name>
<dbReference type="GO" id="GO:0017108">
    <property type="term" value="F:5'-flap endonuclease activity"/>
    <property type="evidence" value="ECO:0007669"/>
    <property type="project" value="TreeGrafter"/>
</dbReference>
<dbReference type="InterPro" id="IPR044752">
    <property type="entry name" value="PIN-like_EXO1"/>
</dbReference>
<reference evidence="13 14" key="1">
    <citation type="submission" date="2015-04" db="EMBL/GenBank/DDBJ databases">
        <authorList>
            <consortium name="Pathogen Informatics"/>
        </authorList>
    </citation>
    <scope>NUCLEOTIDE SEQUENCE [LARGE SCALE GENOMIC DNA]</scope>
    <source>
        <strain evidence="13 14">SGS1</strain>
    </source>
</reference>
<accession>A0A1J1H119</accession>